<keyword evidence="3" id="KW-1185">Reference proteome</keyword>
<comment type="caution">
    <text evidence="2">The sequence shown here is derived from an EMBL/GenBank/DDBJ whole genome shotgun (WGS) entry which is preliminary data.</text>
</comment>
<dbReference type="Proteomes" id="UP001500121">
    <property type="component" value="Unassembled WGS sequence"/>
</dbReference>
<sequence>MRAQPGVRFGPDQHPADDDRAERREGPAARALAGRERPQGWQDGAHQGDDGGDEAHRPGGQRRVEQQHADAGRDARERPEHDRRRGPGGVDERERGHHGDRRDDERRERDAGRGPGAGGDRAEEVGDAVEQGRDEPEQHHRHGGPVNRTRGRQAPTGAFEISAVTVVIMRCE</sequence>
<dbReference type="EMBL" id="BAABLP010000001">
    <property type="protein sequence ID" value="GAA4739390.1"/>
    <property type="molecule type" value="Genomic_DNA"/>
</dbReference>
<feature type="compositionally biased region" description="Basic and acidic residues" evidence="1">
    <location>
        <begin position="120"/>
        <end position="138"/>
    </location>
</feature>
<evidence type="ECO:0000313" key="2">
    <source>
        <dbReference type="EMBL" id="GAA4739390.1"/>
    </source>
</evidence>
<name>A0ABP8YTS7_9MICO</name>
<feature type="compositionally biased region" description="Basic and acidic residues" evidence="1">
    <location>
        <begin position="46"/>
        <end position="112"/>
    </location>
</feature>
<gene>
    <name evidence="2" type="ORF">GCM10025783_07720</name>
</gene>
<proteinExistence type="predicted"/>
<organism evidence="2 3">
    <name type="scientific">Amnibacterium soli</name>
    <dbReference type="NCBI Taxonomy" id="1282736"/>
    <lineage>
        <taxon>Bacteria</taxon>
        <taxon>Bacillati</taxon>
        <taxon>Actinomycetota</taxon>
        <taxon>Actinomycetes</taxon>
        <taxon>Micrococcales</taxon>
        <taxon>Microbacteriaceae</taxon>
        <taxon>Amnibacterium</taxon>
    </lineage>
</organism>
<evidence type="ECO:0000256" key="1">
    <source>
        <dbReference type="SAM" id="MobiDB-lite"/>
    </source>
</evidence>
<reference evidence="3" key="1">
    <citation type="journal article" date="2019" name="Int. J. Syst. Evol. Microbiol.">
        <title>The Global Catalogue of Microorganisms (GCM) 10K type strain sequencing project: providing services to taxonomists for standard genome sequencing and annotation.</title>
        <authorList>
            <consortium name="The Broad Institute Genomics Platform"/>
            <consortium name="The Broad Institute Genome Sequencing Center for Infectious Disease"/>
            <person name="Wu L."/>
            <person name="Ma J."/>
        </authorList>
    </citation>
    <scope>NUCLEOTIDE SEQUENCE [LARGE SCALE GENOMIC DNA]</scope>
    <source>
        <strain evidence="3">JCM 19015</strain>
    </source>
</reference>
<feature type="compositionally biased region" description="Basic and acidic residues" evidence="1">
    <location>
        <begin position="14"/>
        <end position="38"/>
    </location>
</feature>
<evidence type="ECO:0000313" key="3">
    <source>
        <dbReference type="Proteomes" id="UP001500121"/>
    </source>
</evidence>
<protein>
    <submittedName>
        <fullName evidence="2">Uncharacterized protein</fullName>
    </submittedName>
</protein>
<accession>A0ABP8YTS7</accession>
<feature type="region of interest" description="Disordered" evidence="1">
    <location>
        <begin position="1"/>
        <end position="156"/>
    </location>
</feature>